<keyword evidence="1" id="KW-0472">Membrane</keyword>
<keyword evidence="1" id="KW-0812">Transmembrane</keyword>
<evidence type="ECO:0000313" key="2">
    <source>
        <dbReference type="EMBL" id="ABO18018.1"/>
    </source>
</evidence>
<keyword evidence="3" id="KW-1185">Reference proteome</keyword>
<proteinExistence type="predicted"/>
<dbReference type="AlphaFoldDB" id="A3PE43"/>
<feature type="transmembrane region" description="Helical" evidence="1">
    <location>
        <begin position="7"/>
        <end position="26"/>
    </location>
</feature>
<dbReference type="EMBL" id="CP000576">
    <property type="protein sequence ID" value="ABO18018.1"/>
    <property type="molecule type" value="Genomic_DNA"/>
</dbReference>
<evidence type="ECO:0008006" key="4">
    <source>
        <dbReference type="Google" id="ProtNLM"/>
    </source>
</evidence>
<keyword evidence="1" id="KW-1133">Transmembrane helix</keyword>
<accession>A3PE43</accession>
<name>A3PE43_PROM0</name>
<reference evidence="2 3" key="1">
    <citation type="journal article" date="2007" name="PLoS Genet.">
        <title>Patterns and implications of gene gain and loss in the evolution of Prochlorococcus.</title>
        <authorList>
            <person name="Kettler G.C."/>
            <person name="Martiny A.C."/>
            <person name="Huang K."/>
            <person name="Zucker J."/>
            <person name="Coleman M.L."/>
            <person name="Rodrigue S."/>
            <person name="Chen F."/>
            <person name="Lapidus A."/>
            <person name="Ferriera S."/>
            <person name="Johnson J."/>
            <person name="Steglich C."/>
            <person name="Church G.M."/>
            <person name="Richardson P."/>
            <person name="Chisholm S.W."/>
        </authorList>
    </citation>
    <scope>NUCLEOTIDE SEQUENCE [LARGE SCALE GENOMIC DNA]</scope>
    <source>
        <strain evidence="2 3">MIT 9301</strain>
    </source>
</reference>
<dbReference type="HOGENOM" id="CLU_2719105_0_0_3"/>
<evidence type="ECO:0000256" key="1">
    <source>
        <dbReference type="SAM" id="Phobius"/>
    </source>
</evidence>
<organism evidence="2 3">
    <name type="scientific">Prochlorococcus marinus (strain MIT 9301)</name>
    <dbReference type="NCBI Taxonomy" id="167546"/>
    <lineage>
        <taxon>Bacteria</taxon>
        <taxon>Bacillati</taxon>
        <taxon>Cyanobacteriota</taxon>
        <taxon>Cyanophyceae</taxon>
        <taxon>Synechococcales</taxon>
        <taxon>Prochlorococcaceae</taxon>
        <taxon>Prochlorococcus</taxon>
    </lineage>
</organism>
<gene>
    <name evidence="2" type="ordered locus">P9301_13951</name>
</gene>
<protein>
    <recommendedName>
        <fullName evidence="4">DUF1049 domain-containing protein</fullName>
    </recommendedName>
</protein>
<feature type="transmembrane region" description="Helical" evidence="1">
    <location>
        <begin position="46"/>
        <end position="69"/>
    </location>
</feature>
<dbReference type="STRING" id="167546.P9301_13951"/>
<dbReference type="KEGG" id="pmg:P9301_13951"/>
<evidence type="ECO:0000313" key="3">
    <source>
        <dbReference type="Proteomes" id="UP000001430"/>
    </source>
</evidence>
<sequence>MYLLIKKIFFAASINIFFLLVIFIVIQNSASKSKVNFIIGETIELPTSFIFGSSLISGSFLGTFLPFFFKRY</sequence>
<dbReference type="Proteomes" id="UP000001430">
    <property type="component" value="Chromosome"/>
</dbReference>